<protein>
    <submittedName>
        <fullName evidence="2">Winged helix-turn-helix domain-containing protein</fullName>
    </submittedName>
</protein>
<dbReference type="Proteomes" id="UP000662314">
    <property type="component" value="Unassembled WGS sequence"/>
</dbReference>
<reference evidence="2 3" key="1">
    <citation type="journal article" date="2021" name="Int. J. Syst. Evol. Microbiol.">
        <title>Amazonocrinis nigriterrae gen. nov., sp. nov., Atlanticothrix silvestris gen. nov., sp. nov. and Dendronalium phyllosphericum gen. nov., sp. nov., nostocacean cyanobacteria from Brazilian environments.</title>
        <authorList>
            <person name="Alvarenga D.O."/>
            <person name="Andreote A.P.D."/>
            <person name="Branco L.H.Z."/>
            <person name="Delbaje E."/>
            <person name="Cruz R.B."/>
            <person name="Varani A.M."/>
            <person name="Fiore M.F."/>
        </authorList>
    </citation>
    <scope>NUCLEOTIDE SEQUENCE [LARGE SCALE GENOMIC DNA]</scope>
    <source>
        <strain evidence="2 3">CENA369</strain>
    </source>
</reference>
<evidence type="ECO:0000259" key="1">
    <source>
        <dbReference type="Pfam" id="PF13592"/>
    </source>
</evidence>
<dbReference type="AlphaFoldDB" id="A0A8J7I8D1"/>
<evidence type="ECO:0000313" key="2">
    <source>
        <dbReference type="EMBL" id="MBH8577981.1"/>
    </source>
</evidence>
<evidence type="ECO:0000313" key="3">
    <source>
        <dbReference type="Proteomes" id="UP000662314"/>
    </source>
</evidence>
<name>A0A8J7I8D1_9NOST</name>
<keyword evidence="3" id="KW-1185">Reference proteome</keyword>
<gene>
    <name evidence="2" type="ORF">I8752_34535</name>
</gene>
<dbReference type="Pfam" id="PF13592">
    <property type="entry name" value="HTH_33"/>
    <property type="match status" value="1"/>
</dbReference>
<organism evidence="2 3">
    <name type="scientific">Dendronalium phyllosphericum CENA369</name>
    <dbReference type="NCBI Taxonomy" id="1725256"/>
    <lineage>
        <taxon>Bacteria</taxon>
        <taxon>Bacillati</taxon>
        <taxon>Cyanobacteriota</taxon>
        <taxon>Cyanophyceae</taxon>
        <taxon>Nostocales</taxon>
        <taxon>Nostocaceae</taxon>
        <taxon>Dendronalium</taxon>
        <taxon>Dendronalium phyllosphericum</taxon>
    </lineage>
</organism>
<dbReference type="RefSeq" id="WP_214436659.1">
    <property type="nucleotide sequence ID" value="NZ_CAWPUQ010000238.1"/>
</dbReference>
<proteinExistence type="predicted"/>
<dbReference type="InterPro" id="IPR025959">
    <property type="entry name" value="Winged_HTH_dom"/>
</dbReference>
<sequence>MGTSLQYFRYRSTALSTYRWSSPRFSKQIEKAVDREIRKTLELAATAPQQKKLNLEFLPRWTLKRLVAWIDNQFNLKCCRESVRKTLKNLGFSWKKARKLLNKANSKKRALVFGKTTGFTR</sequence>
<accession>A0A8J7I8D1</accession>
<comment type="caution">
    <text evidence="2">The sequence shown here is derived from an EMBL/GenBank/DDBJ whole genome shotgun (WGS) entry which is preliminary data.</text>
</comment>
<dbReference type="EMBL" id="JAECZA010000301">
    <property type="protein sequence ID" value="MBH8577981.1"/>
    <property type="molecule type" value="Genomic_DNA"/>
</dbReference>
<feature type="domain" description="Winged helix-turn helix" evidence="1">
    <location>
        <begin position="60"/>
        <end position="110"/>
    </location>
</feature>